<dbReference type="AlphaFoldDB" id="A0A2T7CY46"/>
<reference evidence="1 2" key="1">
    <citation type="submission" date="2018-04" db="EMBL/GenBank/DDBJ databases">
        <title>WGS assembly of Panicum hallii var. hallii HAL2.</title>
        <authorList>
            <person name="Lovell J."/>
            <person name="Jenkins J."/>
            <person name="Lowry D."/>
            <person name="Mamidi S."/>
            <person name="Sreedasyam A."/>
            <person name="Weng X."/>
            <person name="Barry K."/>
            <person name="Bonette J."/>
            <person name="Campitelli B."/>
            <person name="Daum C."/>
            <person name="Gordon S."/>
            <person name="Gould B."/>
            <person name="Lipzen A."/>
            <person name="MacQueen A."/>
            <person name="Palacio-Mejia J."/>
            <person name="Plott C."/>
            <person name="Shakirov E."/>
            <person name="Shu S."/>
            <person name="Yoshinaga Y."/>
            <person name="Zane M."/>
            <person name="Rokhsar D."/>
            <person name="Grimwood J."/>
            <person name="Schmutz J."/>
            <person name="Juenger T."/>
        </authorList>
    </citation>
    <scope>NUCLEOTIDE SEQUENCE [LARGE SCALE GENOMIC DNA]</scope>
    <source>
        <strain evidence="2">cv. HAL2</strain>
    </source>
</reference>
<sequence>MAPLPPLQSLGPRGRAPPFDFVFPAVFFVGWRTDVLHGVPARRGLMRRSVEVSGKSKQRTWIRWLVIGLGCSLRWKG</sequence>
<evidence type="ECO:0000313" key="2">
    <source>
        <dbReference type="Proteomes" id="UP000244336"/>
    </source>
</evidence>
<keyword evidence="2" id="KW-1185">Reference proteome</keyword>
<evidence type="ECO:0000313" key="1">
    <source>
        <dbReference type="EMBL" id="PUZ48251.1"/>
    </source>
</evidence>
<protein>
    <submittedName>
        <fullName evidence="1">Uncharacterized protein</fullName>
    </submittedName>
</protein>
<dbReference type="Proteomes" id="UP000244336">
    <property type="component" value="Chromosome 7"/>
</dbReference>
<name>A0A2T7CY46_9POAL</name>
<organism evidence="1 2">
    <name type="scientific">Panicum hallii var. hallii</name>
    <dbReference type="NCBI Taxonomy" id="1504633"/>
    <lineage>
        <taxon>Eukaryota</taxon>
        <taxon>Viridiplantae</taxon>
        <taxon>Streptophyta</taxon>
        <taxon>Embryophyta</taxon>
        <taxon>Tracheophyta</taxon>
        <taxon>Spermatophyta</taxon>
        <taxon>Magnoliopsida</taxon>
        <taxon>Liliopsida</taxon>
        <taxon>Poales</taxon>
        <taxon>Poaceae</taxon>
        <taxon>PACMAD clade</taxon>
        <taxon>Panicoideae</taxon>
        <taxon>Panicodae</taxon>
        <taxon>Paniceae</taxon>
        <taxon>Panicinae</taxon>
        <taxon>Panicum</taxon>
        <taxon>Panicum sect. Panicum</taxon>
    </lineage>
</organism>
<proteinExistence type="predicted"/>
<accession>A0A2T7CY46</accession>
<gene>
    <name evidence="1" type="ORF">GQ55_7G230500</name>
</gene>
<dbReference type="Gramene" id="PUZ48251">
    <property type="protein sequence ID" value="PUZ48251"/>
    <property type="gene ID" value="GQ55_7G230500"/>
</dbReference>
<dbReference type="EMBL" id="CM009755">
    <property type="protein sequence ID" value="PUZ48251.1"/>
    <property type="molecule type" value="Genomic_DNA"/>
</dbReference>